<feature type="compositionally biased region" description="Low complexity" evidence="1">
    <location>
        <begin position="69"/>
        <end position="79"/>
    </location>
</feature>
<protein>
    <submittedName>
        <fullName evidence="3">Uncharacterized protein</fullName>
    </submittedName>
</protein>
<evidence type="ECO:0000256" key="2">
    <source>
        <dbReference type="SAM" id="SignalP"/>
    </source>
</evidence>
<reference evidence="3" key="1">
    <citation type="submission" date="2020-10" db="EMBL/GenBank/DDBJ databases">
        <title>Chromosome-scale genome assembly of the Allis shad, Alosa alosa.</title>
        <authorList>
            <person name="Margot Z."/>
            <person name="Christophe K."/>
            <person name="Cabau C."/>
            <person name="Louis A."/>
            <person name="Berthelot C."/>
            <person name="Parey E."/>
            <person name="Roest Crollius H."/>
            <person name="Montfort J."/>
            <person name="Robinson-Rechavi M."/>
            <person name="Bucao C."/>
            <person name="Bouchez O."/>
            <person name="Gislard M."/>
            <person name="Lluch J."/>
            <person name="Milhes M."/>
            <person name="Lampietro C."/>
            <person name="Lopez Roques C."/>
            <person name="Donnadieu C."/>
            <person name="Braasch I."/>
            <person name="Desvignes T."/>
            <person name="Postlethwait J."/>
            <person name="Bobe J."/>
            <person name="Guiguen Y."/>
        </authorList>
    </citation>
    <scope>NUCLEOTIDE SEQUENCE</scope>
    <source>
        <strain evidence="3">M-15738</strain>
        <tissue evidence="3">Blood</tissue>
    </source>
</reference>
<keyword evidence="4" id="KW-1185">Reference proteome</keyword>
<dbReference type="AlphaFoldDB" id="A0AAV6FSE1"/>
<keyword evidence="2" id="KW-0732">Signal</keyword>
<evidence type="ECO:0000313" key="3">
    <source>
        <dbReference type="EMBL" id="KAG5264662.1"/>
    </source>
</evidence>
<name>A0AAV6FSE1_9TELE</name>
<gene>
    <name evidence="3" type="ORF">AALO_G00256630</name>
</gene>
<feature type="signal peptide" evidence="2">
    <location>
        <begin position="1"/>
        <end position="23"/>
    </location>
</feature>
<proteinExistence type="predicted"/>
<feature type="chain" id="PRO_5043820595" evidence="2">
    <location>
        <begin position="24"/>
        <end position="135"/>
    </location>
</feature>
<evidence type="ECO:0000256" key="1">
    <source>
        <dbReference type="SAM" id="MobiDB-lite"/>
    </source>
</evidence>
<dbReference type="Proteomes" id="UP000823561">
    <property type="component" value="Chromosome 20"/>
</dbReference>
<sequence length="135" mass="15080">MYRLPHLTVCLVGALLLMPFCRAESDFEEYDTTALYEDYNATFEYSFYSNSSVDDLDKFLLEAGDTGDVEPGTDVTPTEEVTEGEEVETVEMEDEVTITKPPTSRHIPTDEACRTTSPCMLVALGLISHQLARLL</sequence>
<feature type="region of interest" description="Disordered" evidence="1">
    <location>
        <begin position="65"/>
        <end position="109"/>
    </location>
</feature>
<comment type="caution">
    <text evidence="3">The sequence shown here is derived from an EMBL/GenBank/DDBJ whole genome shotgun (WGS) entry which is preliminary data.</text>
</comment>
<dbReference type="EMBL" id="JADWDJ010000020">
    <property type="protein sequence ID" value="KAG5264662.1"/>
    <property type="molecule type" value="Genomic_DNA"/>
</dbReference>
<organism evidence="3 4">
    <name type="scientific">Alosa alosa</name>
    <name type="common">allis shad</name>
    <dbReference type="NCBI Taxonomy" id="278164"/>
    <lineage>
        <taxon>Eukaryota</taxon>
        <taxon>Metazoa</taxon>
        <taxon>Chordata</taxon>
        <taxon>Craniata</taxon>
        <taxon>Vertebrata</taxon>
        <taxon>Euteleostomi</taxon>
        <taxon>Actinopterygii</taxon>
        <taxon>Neopterygii</taxon>
        <taxon>Teleostei</taxon>
        <taxon>Clupei</taxon>
        <taxon>Clupeiformes</taxon>
        <taxon>Clupeoidei</taxon>
        <taxon>Clupeidae</taxon>
        <taxon>Alosa</taxon>
    </lineage>
</organism>
<evidence type="ECO:0000313" key="4">
    <source>
        <dbReference type="Proteomes" id="UP000823561"/>
    </source>
</evidence>
<feature type="compositionally biased region" description="Acidic residues" evidence="1">
    <location>
        <begin position="80"/>
        <end position="96"/>
    </location>
</feature>
<accession>A0AAV6FSE1</accession>